<keyword evidence="5" id="KW-1185">Reference proteome</keyword>
<dbReference type="RefSeq" id="WP_126530883.1">
    <property type="nucleotide sequence ID" value="NZ_JADULK010000006.1"/>
</dbReference>
<accession>A0A3S4XBQ1</accession>
<evidence type="ECO:0000313" key="3">
    <source>
        <dbReference type="EMBL" id="VEI62967.1"/>
    </source>
</evidence>
<dbReference type="NCBIfam" id="TIGR04366">
    <property type="entry name" value="cupin_WbuC"/>
    <property type="match status" value="1"/>
</dbReference>
<dbReference type="SUPFAM" id="SSF51182">
    <property type="entry name" value="RmlC-like cupins"/>
    <property type="match status" value="1"/>
</dbReference>
<dbReference type="AlphaFoldDB" id="A0A3S4XBQ1"/>
<dbReference type="Proteomes" id="UP000281904">
    <property type="component" value="Chromosome"/>
</dbReference>
<evidence type="ECO:0000313" key="4">
    <source>
        <dbReference type="Proteomes" id="UP000281904"/>
    </source>
</evidence>
<reference evidence="3 4" key="1">
    <citation type="submission" date="2018-12" db="EMBL/GenBank/DDBJ databases">
        <authorList>
            <consortium name="Pathogen Informatics"/>
        </authorList>
    </citation>
    <scope>NUCLEOTIDE SEQUENCE [LARGE SCALE GENOMIC DNA]</scope>
    <source>
        <strain evidence="3 4">NCTC10036</strain>
    </source>
</reference>
<evidence type="ECO:0000313" key="2">
    <source>
        <dbReference type="EMBL" id="MBH1930630.1"/>
    </source>
</evidence>
<dbReference type="Pfam" id="PF19480">
    <property type="entry name" value="DUF6016"/>
    <property type="match status" value="1"/>
</dbReference>
<dbReference type="EMBL" id="LR134493">
    <property type="protein sequence ID" value="VEI62967.1"/>
    <property type="molecule type" value="Genomic_DNA"/>
</dbReference>
<dbReference type="InterPro" id="IPR046058">
    <property type="entry name" value="WbuC_cupin"/>
</dbReference>
<proteinExistence type="predicted"/>
<organism evidence="3 4">
    <name type="scientific">Serratia rubidaea</name>
    <name type="common">Serratia marinorubra</name>
    <dbReference type="NCBI Taxonomy" id="61652"/>
    <lineage>
        <taxon>Bacteria</taxon>
        <taxon>Pseudomonadati</taxon>
        <taxon>Pseudomonadota</taxon>
        <taxon>Gammaproteobacteria</taxon>
        <taxon>Enterobacterales</taxon>
        <taxon>Yersiniaceae</taxon>
        <taxon>Serratia</taxon>
    </lineage>
</organism>
<dbReference type="InterPro" id="IPR011051">
    <property type="entry name" value="RmlC_Cupin_sf"/>
</dbReference>
<name>A0A3S4XBQ1_SERRU</name>
<protein>
    <submittedName>
        <fullName evidence="2">WbuC family cupin fold metalloprotein</fullName>
    </submittedName>
</protein>
<gene>
    <name evidence="2" type="ORF">I5U13_13285</name>
    <name evidence="3" type="ORF">NCTC10036_01355</name>
</gene>
<reference evidence="2 5" key="2">
    <citation type="submission" date="2020-11" db="EMBL/GenBank/DDBJ databases">
        <title>Enhanced detection system for hospital associated transmission using whole genome sequencing surveillance.</title>
        <authorList>
            <person name="Harrison L.H."/>
            <person name="Van Tyne D."/>
            <person name="Marsh J.W."/>
            <person name="Griffith M.P."/>
            <person name="Snyder D.J."/>
            <person name="Cooper V.S."/>
            <person name="Mustapha M."/>
        </authorList>
    </citation>
    <scope>NUCLEOTIDE SEQUENCE [LARGE SCALE GENOMIC DNA]</scope>
    <source>
        <strain evidence="2 5">SER00230</strain>
    </source>
</reference>
<feature type="domain" description="Cupin fold metalloprotein WbuC cupin" evidence="1">
    <location>
        <begin position="6"/>
        <end position="85"/>
    </location>
</feature>
<sequence>MKLITLQQMNLMGEQAAQLPRLRTHHLLHDDTREPVQRMTIAMEPGTYIRPHRHPHGWELLTPLRGRFVVLQFDDRGTVTRRIMLGEENRLLEMPANVWHTVLSVDAGGVLFEVKPGPYQPLAAEDCMTWAPPEGGDGIDAVLRWYATAQEGDRYPG</sequence>
<dbReference type="EMBL" id="JADULK010000006">
    <property type="protein sequence ID" value="MBH1930630.1"/>
    <property type="molecule type" value="Genomic_DNA"/>
</dbReference>
<dbReference type="Gene3D" id="2.60.120.10">
    <property type="entry name" value="Jelly Rolls"/>
    <property type="match status" value="1"/>
</dbReference>
<evidence type="ECO:0000313" key="5">
    <source>
        <dbReference type="Proteomes" id="UP000624159"/>
    </source>
</evidence>
<evidence type="ECO:0000259" key="1">
    <source>
        <dbReference type="Pfam" id="PF19480"/>
    </source>
</evidence>
<dbReference type="InterPro" id="IPR027565">
    <property type="entry name" value="Cupin_WbuC"/>
</dbReference>
<dbReference type="CDD" id="cd07005">
    <property type="entry name" value="cupin_WbuC-like"/>
    <property type="match status" value="1"/>
</dbReference>
<dbReference type="Proteomes" id="UP000624159">
    <property type="component" value="Unassembled WGS sequence"/>
</dbReference>
<dbReference type="InterPro" id="IPR014710">
    <property type="entry name" value="RmlC-like_jellyroll"/>
</dbReference>